<protein>
    <submittedName>
        <fullName evidence="2">Uncharacterized protein</fullName>
    </submittedName>
</protein>
<evidence type="ECO:0000313" key="2">
    <source>
        <dbReference type="EMBL" id="MPC95198.1"/>
    </source>
</evidence>
<dbReference type="AlphaFoldDB" id="A0A5B7JQ86"/>
<proteinExistence type="predicted"/>
<reference evidence="2 3" key="1">
    <citation type="submission" date="2019-05" db="EMBL/GenBank/DDBJ databases">
        <title>Another draft genome of Portunus trituberculatus and its Hox gene families provides insights of decapod evolution.</title>
        <authorList>
            <person name="Jeong J.-H."/>
            <person name="Song I."/>
            <person name="Kim S."/>
            <person name="Choi T."/>
            <person name="Kim D."/>
            <person name="Ryu S."/>
            <person name="Kim W."/>
        </authorList>
    </citation>
    <scope>NUCLEOTIDE SEQUENCE [LARGE SCALE GENOMIC DNA]</scope>
    <source>
        <tissue evidence="2">Muscle</tissue>
    </source>
</reference>
<feature type="region of interest" description="Disordered" evidence="1">
    <location>
        <begin position="37"/>
        <end position="57"/>
    </location>
</feature>
<keyword evidence="3" id="KW-1185">Reference proteome</keyword>
<name>A0A5B7JQ86_PORTR</name>
<dbReference type="OrthoDB" id="5864054at2759"/>
<gene>
    <name evidence="2" type="ORF">E2C01_090397</name>
</gene>
<sequence>MDLLALTNSSINFLLYCVMCKQFWDTFVGLCCTLPRRQSKQQPHTDPNSASTKTSKI</sequence>
<dbReference type="EMBL" id="VSRR010101309">
    <property type="protein sequence ID" value="MPC95198.1"/>
    <property type="molecule type" value="Genomic_DNA"/>
</dbReference>
<evidence type="ECO:0000256" key="1">
    <source>
        <dbReference type="SAM" id="MobiDB-lite"/>
    </source>
</evidence>
<feature type="compositionally biased region" description="Polar residues" evidence="1">
    <location>
        <begin position="40"/>
        <end position="57"/>
    </location>
</feature>
<evidence type="ECO:0000313" key="3">
    <source>
        <dbReference type="Proteomes" id="UP000324222"/>
    </source>
</evidence>
<dbReference type="Gene3D" id="1.20.1070.10">
    <property type="entry name" value="Rhodopsin 7-helix transmembrane proteins"/>
    <property type="match status" value="1"/>
</dbReference>
<accession>A0A5B7JQ86</accession>
<dbReference type="SUPFAM" id="SSF81321">
    <property type="entry name" value="Family A G protein-coupled receptor-like"/>
    <property type="match status" value="1"/>
</dbReference>
<comment type="caution">
    <text evidence="2">The sequence shown here is derived from an EMBL/GenBank/DDBJ whole genome shotgun (WGS) entry which is preliminary data.</text>
</comment>
<organism evidence="2 3">
    <name type="scientific">Portunus trituberculatus</name>
    <name type="common">Swimming crab</name>
    <name type="synonym">Neptunus trituberculatus</name>
    <dbReference type="NCBI Taxonomy" id="210409"/>
    <lineage>
        <taxon>Eukaryota</taxon>
        <taxon>Metazoa</taxon>
        <taxon>Ecdysozoa</taxon>
        <taxon>Arthropoda</taxon>
        <taxon>Crustacea</taxon>
        <taxon>Multicrustacea</taxon>
        <taxon>Malacostraca</taxon>
        <taxon>Eumalacostraca</taxon>
        <taxon>Eucarida</taxon>
        <taxon>Decapoda</taxon>
        <taxon>Pleocyemata</taxon>
        <taxon>Brachyura</taxon>
        <taxon>Eubrachyura</taxon>
        <taxon>Portunoidea</taxon>
        <taxon>Portunidae</taxon>
        <taxon>Portuninae</taxon>
        <taxon>Portunus</taxon>
    </lineage>
</organism>
<dbReference type="Proteomes" id="UP000324222">
    <property type="component" value="Unassembled WGS sequence"/>
</dbReference>